<comment type="caution">
    <text evidence="2">The sequence shown here is derived from an EMBL/GenBank/DDBJ whole genome shotgun (WGS) entry which is preliminary data.</text>
</comment>
<gene>
    <name evidence="2" type="ORF">EYF80_059162</name>
</gene>
<dbReference type="EMBL" id="SRLO01004230">
    <property type="protein sequence ID" value="TNN30686.1"/>
    <property type="molecule type" value="Genomic_DNA"/>
</dbReference>
<name>A0A4Z2EP61_9TELE</name>
<evidence type="ECO:0000313" key="2">
    <source>
        <dbReference type="EMBL" id="TNN30686.1"/>
    </source>
</evidence>
<dbReference type="Proteomes" id="UP000314294">
    <property type="component" value="Unassembled WGS sequence"/>
</dbReference>
<keyword evidence="3" id="KW-1185">Reference proteome</keyword>
<accession>A0A4Z2EP61</accession>
<feature type="compositionally biased region" description="Basic and acidic residues" evidence="1">
    <location>
        <begin position="21"/>
        <end position="41"/>
    </location>
</feature>
<proteinExistence type="predicted"/>
<feature type="region of interest" description="Disordered" evidence="1">
    <location>
        <begin position="1"/>
        <end position="59"/>
    </location>
</feature>
<dbReference type="AlphaFoldDB" id="A0A4Z2EP61"/>
<sequence length="59" mass="6233">MSHVSLTLLRSEAAAEGGTEADARADKPRSRPGGKRSDRSLARSPALFNPANKRLDTAA</sequence>
<evidence type="ECO:0000313" key="3">
    <source>
        <dbReference type="Proteomes" id="UP000314294"/>
    </source>
</evidence>
<evidence type="ECO:0000256" key="1">
    <source>
        <dbReference type="SAM" id="MobiDB-lite"/>
    </source>
</evidence>
<organism evidence="2 3">
    <name type="scientific">Liparis tanakae</name>
    <name type="common">Tanaka's snailfish</name>
    <dbReference type="NCBI Taxonomy" id="230148"/>
    <lineage>
        <taxon>Eukaryota</taxon>
        <taxon>Metazoa</taxon>
        <taxon>Chordata</taxon>
        <taxon>Craniata</taxon>
        <taxon>Vertebrata</taxon>
        <taxon>Euteleostomi</taxon>
        <taxon>Actinopterygii</taxon>
        <taxon>Neopterygii</taxon>
        <taxon>Teleostei</taxon>
        <taxon>Neoteleostei</taxon>
        <taxon>Acanthomorphata</taxon>
        <taxon>Eupercaria</taxon>
        <taxon>Perciformes</taxon>
        <taxon>Cottioidei</taxon>
        <taxon>Cottales</taxon>
        <taxon>Liparidae</taxon>
        <taxon>Liparis</taxon>
    </lineage>
</organism>
<protein>
    <submittedName>
        <fullName evidence="2">Uncharacterized protein</fullName>
    </submittedName>
</protein>
<reference evidence="2 3" key="1">
    <citation type="submission" date="2019-03" db="EMBL/GenBank/DDBJ databases">
        <title>First draft genome of Liparis tanakae, snailfish: a comprehensive survey of snailfish specific genes.</title>
        <authorList>
            <person name="Kim W."/>
            <person name="Song I."/>
            <person name="Jeong J.-H."/>
            <person name="Kim D."/>
            <person name="Kim S."/>
            <person name="Ryu S."/>
            <person name="Song J.Y."/>
            <person name="Lee S.K."/>
        </authorList>
    </citation>
    <scope>NUCLEOTIDE SEQUENCE [LARGE SCALE GENOMIC DNA]</scope>
    <source>
        <tissue evidence="2">Muscle</tissue>
    </source>
</reference>